<accession>A0A7W7GCC5</accession>
<proteinExistence type="predicted"/>
<dbReference type="AlphaFoldDB" id="A0A7W7GCC5"/>
<dbReference type="Proteomes" id="UP000542210">
    <property type="component" value="Unassembled WGS sequence"/>
</dbReference>
<name>A0A7W7GCC5_9ACTN</name>
<gene>
    <name evidence="1" type="ORF">BJ982_003420</name>
</gene>
<evidence type="ECO:0000313" key="2">
    <source>
        <dbReference type="Proteomes" id="UP000542210"/>
    </source>
</evidence>
<dbReference type="RefSeq" id="WP_184881244.1">
    <property type="nucleotide sequence ID" value="NZ_BOOV01000007.1"/>
</dbReference>
<sequence>MRLLPLAITKVDDHEACVGAVTEAGEWIRPEPVATAQVTAADSPFRYWHRTEVPLGPSAEPDARPEDRAVRGAPVLDPASYVPPEERPALLERLCAPDAEAAVGGARRTLGLIRAQVLDVTVRRATGGRAFLRCRFRDGAGAEYDWIVPEIAFGARVWPHVHDGRLDPPYRAGLLESLRGADTFLTLGLTKPNDRFPNRFGGCHPLVVGVHAAVPDRAAGRVGTPA</sequence>
<dbReference type="EMBL" id="JACHND010000001">
    <property type="protein sequence ID" value="MBB4701876.1"/>
    <property type="molecule type" value="Genomic_DNA"/>
</dbReference>
<protein>
    <submittedName>
        <fullName evidence="1">Uncharacterized protein</fullName>
    </submittedName>
</protein>
<keyword evidence="2" id="KW-1185">Reference proteome</keyword>
<comment type="caution">
    <text evidence="1">The sequence shown here is derived from an EMBL/GenBank/DDBJ whole genome shotgun (WGS) entry which is preliminary data.</text>
</comment>
<evidence type="ECO:0000313" key="1">
    <source>
        <dbReference type="EMBL" id="MBB4701876.1"/>
    </source>
</evidence>
<reference evidence="1 2" key="1">
    <citation type="submission" date="2020-08" db="EMBL/GenBank/DDBJ databases">
        <title>Sequencing the genomes of 1000 actinobacteria strains.</title>
        <authorList>
            <person name="Klenk H.-P."/>
        </authorList>
    </citation>
    <scope>NUCLEOTIDE SEQUENCE [LARGE SCALE GENOMIC DNA]</scope>
    <source>
        <strain evidence="1 2">DSM 45784</strain>
    </source>
</reference>
<organism evidence="1 2">
    <name type="scientific">Sphaerisporangium siamense</name>
    <dbReference type="NCBI Taxonomy" id="795645"/>
    <lineage>
        <taxon>Bacteria</taxon>
        <taxon>Bacillati</taxon>
        <taxon>Actinomycetota</taxon>
        <taxon>Actinomycetes</taxon>
        <taxon>Streptosporangiales</taxon>
        <taxon>Streptosporangiaceae</taxon>
        <taxon>Sphaerisporangium</taxon>
    </lineage>
</organism>